<dbReference type="GO" id="GO:0006310">
    <property type="term" value="P:DNA recombination"/>
    <property type="evidence" value="ECO:0007669"/>
    <property type="project" value="UniProtKB-KW"/>
</dbReference>
<dbReference type="PROSITE" id="PS51898">
    <property type="entry name" value="TYR_RECOMBINASE"/>
    <property type="match status" value="1"/>
</dbReference>
<dbReference type="PANTHER" id="PTHR30349:SF81">
    <property type="entry name" value="TYROSINE RECOMBINASE XERC"/>
    <property type="match status" value="1"/>
</dbReference>
<dbReference type="SUPFAM" id="SSF56349">
    <property type="entry name" value="DNA breaking-rejoining enzymes"/>
    <property type="match status" value="1"/>
</dbReference>
<evidence type="ECO:0000256" key="2">
    <source>
        <dbReference type="ARBA" id="ARBA00008857"/>
    </source>
</evidence>
<evidence type="ECO:0000256" key="5">
    <source>
        <dbReference type="ARBA" id="ARBA00023172"/>
    </source>
</evidence>
<dbReference type="PROSITE" id="PS51900">
    <property type="entry name" value="CB"/>
    <property type="match status" value="1"/>
</dbReference>
<evidence type="ECO:0000256" key="1">
    <source>
        <dbReference type="ARBA" id="ARBA00003283"/>
    </source>
</evidence>
<dbReference type="InterPro" id="IPR002104">
    <property type="entry name" value="Integrase_catalytic"/>
</dbReference>
<feature type="domain" description="Core-binding (CB)" evidence="9">
    <location>
        <begin position="2"/>
        <end position="91"/>
    </location>
</feature>
<evidence type="ECO:0000259" key="9">
    <source>
        <dbReference type="PROSITE" id="PS51900"/>
    </source>
</evidence>
<sequence>MLTTDLASKKLGERIWPDYIKHFKSSTTAASYRADVQEFMEFCAKDFLGMDRKDAERYYLYLKERQKQNILGAQTVAKKIRELHSFAGFIEANKATYEVDEAFQDHYSHLLDGLERQERLAGSIPVEHVDALFKAAEEDLMAYTIFTLLYRVSLSSTEIAGLRIEDFAAYDDGVYVAAGDRTEPCFVPADAAEVLERYLEKESAEGYLFRNSRGKKLNVMYISRLMKKYTLQAGIPGYSAQELKNSCAFTLFAYGAGPEETARQLGITVTQIKRYCGRSYRENMMRKANDLVKLKVEPPGSGAGNPTPRRRFSG</sequence>
<dbReference type="Gene3D" id="1.10.150.130">
    <property type="match status" value="1"/>
</dbReference>
<comment type="similarity">
    <text evidence="2">Belongs to the 'phage' integrase family.</text>
</comment>
<accession>A0A4R4FHZ5</accession>
<feature type="domain" description="Tyr recombinase" evidence="8">
    <location>
        <begin position="119"/>
        <end position="290"/>
    </location>
</feature>
<dbReference type="GO" id="GO:0015074">
    <property type="term" value="P:DNA integration"/>
    <property type="evidence" value="ECO:0007669"/>
    <property type="project" value="UniProtKB-KW"/>
</dbReference>
<dbReference type="InterPro" id="IPR010998">
    <property type="entry name" value="Integrase_recombinase_N"/>
</dbReference>
<evidence type="ECO:0000256" key="3">
    <source>
        <dbReference type="ARBA" id="ARBA00022908"/>
    </source>
</evidence>
<dbReference type="Proteomes" id="UP000295710">
    <property type="component" value="Unassembled WGS sequence"/>
</dbReference>
<dbReference type="PANTHER" id="PTHR30349">
    <property type="entry name" value="PHAGE INTEGRASE-RELATED"/>
    <property type="match status" value="1"/>
</dbReference>
<feature type="region of interest" description="Disordered" evidence="7">
    <location>
        <begin position="295"/>
        <end position="314"/>
    </location>
</feature>
<dbReference type="EMBL" id="SMMX01000004">
    <property type="protein sequence ID" value="TDA22519.1"/>
    <property type="molecule type" value="Genomic_DNA"/>
</dbReference>
<keyword evidence="4 6" id="KW-0238">DNA-binding</keyword>
<comment type="caution">
    <text evidence="10">The sequence shown here is derived from an EMBL/GenBank/DDBJ whole genome shotgun (WGS) entry which is preliminary data.</text>
</comment>
<evidence type="ECO:0008006" key="12">
    <source>
        <dbReference type="Google" id="ProtNLM"/>
    </source>
</evidence>
<keyword evidence="5" id="KW-0233">DNA recombination</keyword>
<gene>
    <name evidence="10" type="ORF">E1963_06725</name>
</gene>
<dbReference type="Gene3D" id="1.10.443.10">
    <property type="entry name" value="Intergrase catalytic core"/>
    <property type="match status" value="1"/>
</dbReference>
<keyword evidence="3" id="KW-0229">DNA integration</keyword>
<dbReference type="AlphaFoldDB" id="A0A4R4FHZ5"/>
<reference evidence="10 11" key="1">
    <citation type="journal article" date="2016" name="Nat. Microbiol.">
        <title>The Mouse Intestinal Bacterial Collection (miBC) provides host-specific insight into cultured diversity and functional potential of the gut microbiota.</title>
        <authorList>
            <person name="Lagkouvardos I."/>
            <person name="Pukall R."/>
            <person name="Abt B."/>
            <person name="Foesel B.U."/>
            <person name="Meier-Kolthoff J.P."/>
            <person name="Kumar N."/>
            <person name="Bresciani A."/>
            <person name="Martinez I."/>
            <person name="Just S."/>
            <person name="Ziegler C."/>
            <person name="Brugiroux S."/>
            <person name="Garzetti D."/>
            <person name="Wenning M."/>
            <person name="Bui T.P."/>
            <person name="Wang J."/>
            <person name="Hugenholtz F."/>
            <person name="Plugge C.M."/>
            <person name="Peterson D.A."/>
            <person name="Hornef M.W."/>
            <person name="Baines J.F."/>
            <person name="Smidt H."/>
            <person name="Walter J."/>
            <person name="Kristiansen K."/>
            <person name="Nielsen H.B."/>
            <person name="Haller D."/>
            <person name="Overmann J."/>
            <person name="Stecher B."/>
            <person name="Clavel T."/>
        </authorList>
    </citation>
    <scope>NUCLEOTIDE SEQUENCE [LARGE SCALE GENOMIC DNA]</scope>
    <source>
        <strain evidence="10 11">DSM 28560</strain>
    </source>
</reference>
<evidence type="ECO:0000313" key="11">
    <source>
        <dbReference type="Proteomes" id="UP000295710"/>
    </source>
</evidence>
<dbReference type="Pfam" id="PF02899">
    <property type="entry name" value="Phage_int_SAM_1"/>
    <property type="match status" value="1"/>
</dbReference>
<evidence type="ECO:0000256" key="6">
    <source>
        <dbReference type="PROSITE-ProRule" id="PRU01248"/>
    </source>
</evidence>
<dbReference type="GO" id="GO:0003677">
    <property type="term" value="F:DNA binding"/>
    <property type="evidence" value="ECO:0007669"/>
    <property type="project" value="UniProtKB-UniRule"/>
</dbReference>
<dbReference type="InterPro" id="IPR013762">
    <property type="entry name" value="Integrase-like_cat_sf"/>
</dbReference>
<comment type="function">
    <text evidence="1">Site-specific tyrosine recombinase, which acts by catalyzing the cutting and rejoining of the recombining DNA molecules.</text>
</comment>
<dbReference type="InterPro" id="IPR050090">
    <property type="entry name" value="Tyrosine_recombinase_XerCD"/>
</dbReference>
<dbReference type="InterPro" id="IPR011010">
    <property type="entry name" value="DNA_brk_join_enz"/>
</dbReference>
<organism evidence="10 11">
    <name type="scientific">Extibacter muris</name>
    <dbReference type="NCBI Taxonomy" id="1796622"/>
    <lineage>
        <taxon>Bacteria</taxon>
        <taxon>Bacillati</taxon>
        <taxon>Bacillota</taxon>
        <taxon>Clostridia</taxon>
        <taxon>Lachnospirales</taxon>
        <taxon>Lachnospiraceae</taxon>
        <taxon>Extibacter</taxon>
    </lineage>
</organism>
<proteinExistence type="inferred from homology"/>
<dbReference type="InterPro" id="IPR004107">
    <property type="entry name" value="Integrase_SAM-like_N"/>
</dbReference>
<evidence type="ECO:0000256" key="4">
    <source>
        <dbReference type="ARBA" id="ARBA00023125"/>
    </source>
</evidence>
<name>A0A4R4FHZ5_9FIRM</name>
<dbReference type="InterPro" id="IPR044068">
    <property type="entry name" value="CB"/>
</dbReference>
<evidence type="ECO:0000259" key="8">
    <source>
        <dbReference type="PROSITE" id="PS51898"/>
    </source>
</evidence>
<protein>
    <recommendedName>
        <fullName evidence="12">Integrase</fullName>
    </recommendedName>
</protein>
<dbReference type="Pfam" id="PF00589">
    <property type="entry name" value="Phage_integrase"/>
    <property type="match status" value="1"/>
</dbReference>
<evidence type="ECO:0000256" key="7">
    <source>
        <dbReference type="SAM" id="MobiDB-lite"/>
    </source>
</evidence>
<evidence type="ECO:0000313" key="10">
    <source>
        <dbReference type="EMBL" id="TDA22519.1"/>
    </source>
</evidence>
<keyword evidence="11" id="KW-1185">Reference proteome</keyword>